<evidence type="ECO:0000256" key="6">
    <source>
        <dbReference type="SAM" id="MobiDB-lite"/>
    </source>
</evidence>
<dbReference type="SMART" id="SM00925">
    <property type="entry name" value="MltA"/>
    <property type="match status" value="1"/>
</dbReference>
<dbReference type="SUPFAM" id="SSF50685">
    <property type="entry name" value="Barwin-like endoglucanases"/>
    <property type="match status" value="1"/>
</dbReference>
<evidence type="ECO:0000256" key="2">
    <source>
        <dbReference type="ARBA" id="ARBA00012587"/>
    </source>
</evidence>
<dbReference type="Proteomes" id="UP001604335">
    <property type="component" value="Unassembled WGS sequence"/>
</dbReference>
<dbReference type="EMBL" id="JAZAQF010000075">
    <property type="protein sequence ID" value="MFG3818470.1"/>
    <property type="molecule type" value="Genomic_DNA"/>
</dbReference>
<comment type="catalytic activity">
    <reaction evidence="1">
        <text>Exolytic cleavage of the (1-&gt;4)-beta-glycosidic linkage between N-acetylmuramic acid (MurNAc) and N-acetylglucosamine (GlcNAc) residues in peptidoglycan, from either the reducing or the non-reducing ends of the peptidoglycan chains, with concomitant formation of a 1,6-anhydrobond in the MurNAc residue.</text>
        <dbReference type="EC" id="4.2.2.n1"/>
    </reaction>
</comment>
<sequence length="405" mass="44552">MSGSTFSGSTFSGSTFSGSTALAQATTRPTPPPLHQGETPLSPAEQRIPLRPVQARSIAGLLGLDEQLFGRSGDRRNLLQSIDHSLRYLQSPAAATAYQNYPVAGITRDRVLRSVRRFRQLVTQARSARELATLVDREFMLYQSIGRDGNGDVFFTGYYEPIYRASRTPSATYRYPIYREPADLASWRTPMPTREVLEGKDGQGTNSPLRGQEIAWLSDRLEAFLVHIQGSARLQLPDGNVITVGYANHNGYGYTSVGRELAKDGKLPFEGLTLPVMIRYFRQNPQELDNYLPRNTRFIFFRETFGAPATGTLGVPVTPDRSIATDRSLMPPGALALVNTTLPYASADGRVVNRNVSRFVLDQDTGSAMIGPGRADYFMGTGPIAGNRAGVTGSRGRLYYLLLKN</sequence>
<dbReference type="InterPro" id="IPR036908">
    <property type="entry name" value="RlpA-like_sf"/>
</dbReference>
<evidence type="ECO:0000313" key="8">
    <source>
        <dbReference type="EMBL" id="MFG3818470.1"/>
    </source>
</evidence>
<dbReference type="PANTHER" id="PTHR30124:SF0">
    <property type="entry name" value="MEMBRANE-BOUND LYTIC MUREIN TRANSGLYCOSYLASE A"/>
    <property type="match status" value="1"/>
</dbReference>
<dbReference type="Pfam" id="PF03562">
    <property type="entry name" value="MltA"/>
    <property type="match status" value="1"/>
</dbReference>
<evidence type="ECO:0000256" key="1">
    <source>
        <dbReference type="ARBA" id="ARBA00001420"/>
    </source>
</evidence>
<feature type="domain" description="Lytic transglycosylase MltA" evidence="7">
    <location>
        <begin position="162"/>
        <end position="302"/>
    </location>
</feature>
<dbReference type="InterPro" id="IPR005300">
    <property type="entry name" value="MltA_B"/>
</dbReference>
<gene>
    <name evidence="8" type="ORF">VPK24_12535</name>
</gene>
<proteinExistence type="predicted"/>
<comment type="caution">
    <text evidence="8">The sequence shown here is derived from an EMBL/GenBank/DDBJ whole genome shotgun (WGS) entry which is preliminary data.</text>
</comment>
<dbReference type="EC" id="4.2.2.n1" evidence="2"/>
<feature type="region of interest" description="Disordered" evidence="6">
    <location>
        <begin position="1"/>
        <end position="48"/>
    </location>
</feature>
<dbReference type="Gene3D" id="2.40.40.10">
    <property type="entry name" value="RlpA-like domain"/>
    <property type="match status" value="1"/>
</dbReference>
<evidence type="ECO:0000313" key="9">
    <source>
        <dbReference type="Proteomes" id="UP001604335"/>
    </source>
</evidence>
<keyword evidence="9" id="KW-1185">Reference proteome</keyword>
<organism evidence="8 9">
    <name type="scientific">Limnothrix redekei LRLZ20PSL1</name>
    <dbReference type="NCBI Taxonomy" id="3112953"/>
    <lineage>
        <taxon>Bacteria</taxon>
        <taxon>Bacillati</taxon>
        <taxon>Cyanobacteriota</taxon>
        <taxon>Cyanophyceae</taxon>
        <taxon>Pseudanabaenales</taxon>
        <taxon>Pseudanabaenaceae</taxon>
        <taxon>Limnothrix</taxon>
    </lineage>
</organism>
<feature type="compositionally biased region" description="Low complexity" evidence="6">
    <location>
        <begin position="1"/>
        <end position="20"/>
    </location>
</feature>
<evidence type="ECO:0000256" key="4">
    <source>
        <dbReference type="ARBA" id="ARBA00023316"/>
    </source>
</evidence>
<dbReference type="CDD" id="cd14485">
    <property type="entry name" value="mltA_like_LT_A"/>
    <property type="match status" value="1"/>
</dbReference>
<evidence type="ECO:0000259" key="7">
    <source>
        <dbReference type="SMART" id="SM00925"/>
    </source>
</evidence>
<protein>
    <recommendedName>
        <fullName evidence="2">peptidoglycan lytic exotransglycosylase</fullName>
        <ecNumber evidence="2">4.2.2.n1</ecNumber>
    </recommendedName>
    <alternativeName>
        <fullName evidence="5">Murein hydrolase A</fullName>
    </alternativeName>
</protein>
<dbReference type="RefSeq" id="WP_393013852.1">
    <property type="nucleotide sequence ID" value="NZ_JAZAQF010000075.1"/>
</dbReference>
<evidence type="ECO:0000256" key="3">
    <source>
        <dbReference type="ARBA" id="ARBA00023239"/>
    </source>
</evidence>
<evidence type="ECO:0000256" key="5">
    <source>
        <dbReference type="ARBA" id="ARBA00030918"/>
    </source>
</evidence>
<dbReference type="Pfam" id="PF06725">
    <property type="entry name" value="3D"/>
    <property type="match status" value="1"/>
</dbReference>
<dbReference type="InterPro" id="IPR010611">
    <property type="entry name" value="3D_dom"/>
</dbReference>
<name>A0ABW7CBH5_9CYAN</name>
<dbReference type="InterPro" id="IPR026044">
    <property type="entry name" value="MltA"/>
</dbReference>
<keyword evidence="4" id="KW-0961">Cell wall biogenesis/degradation</keyword>
<dbReference type="Gene3D" id="2.40.240.50">
    <property type="entry name" value="Barwin-like endoglucanases"/>
    <property type="match status" value="1"/>
</dbReference>
<dbReference type="PIRSF" id="PIRSF019422">
    <property type="entry name" value="MltA"/>
    <property type="match status" value="1"/>
</dbReference>
<dbReference type="PANTHER" id="PTHR30124">
    <property type="entry name" value="MEMBRANE-BOUND LYTIC MUREIN TRANSGLYCOSYLASE A"/>
    <property type="match status" value="1"/>
</dbReference>
<reference evidence="9" key="1">
    <citation type="journal article" date="2024" name="Algal Res.">
        <title>Biochemical, toxicological and genomic investigation of a high-biomass producing Limnothrix strain isolated from Italian shallow drinking water reservoir.</title>
        <authorList>
            <person name="Simonazzi M."/>
            <person name="Shishido T.K."/>
            <person name="Delbaje E."/>
            <person name="Wahlsten M."/>
            <person name="Fewer D.P."/>
            <person name="Sivonen K."/>
            <person name="Pezzolesi L."/>
            <person name="Pistocchi R."/>
        </authorList>
    </citation>
    <scope>NUCLEOTIDE SEQUENCE [LARGE SCALE GENOMIC DNA]</scope>
    <source>
        <strain evidence="9">LRLZ20PSL1</strain>
    </source>
</reference>
<keyword evidence="3" id="KW-0456">Lyase</keyword>
<accession>A0ABW7CBH5</accession>
<dbReference type="CDD" id="cd14668">
    <property type="entry name" value="mlta_B"/>
    <property type="match status" value="1"/>
</dbReference>